<dbReference type="PROSITE" id="PS51257">
    <property type="entry name" value="PROKAR_LIPOPROTEIN"/>
    <property type="match status" value="1"/>
</dbReference>
<dbReference type="GO" id="GO:0042834">
    <property type="term" value="F:peptidoglycan binding"/>
    <property type="evidence" value="ECO:0007669"/>
    <property type="project" value="InterPro"/>
</dbReference>
<dbReference type="SUPFAM" id="SSF110997">
    <property type="entry name" value="Sporulation related repeat"/>
    <property type="match status" value="1"/>
</dbReference>
<dbReference type="EMBL" id="PQAP01000023">
    <property type="protein sequence ID" value="PWB74717.1"/>
    <property type="molecule type" value="Genomic_DNA"/>
</dbReference>
<evidence type="ECO:0000256" key="1">
    <source>
        <dbReference type="SAM" id="MobiDB-lite"/>
    </source>
</evidence>
<dbReference type="InterPro" id="IPR006311">
    <property type="entry name" value="TAT_signal"/>
</dbReference>
<gene>
    <name evidence="4" type="ORF">C3F09_03245</name>
</gene>
<feature type="region of interest" description="Disordered" evidence="1">
    <location>
        <begin position="179"/>
        <end position="200"/>
    </location>
</feature>
<dbReference type="PROSITE" id="PS51724">
    <property type="entry name" value="SPOR"/>
    <property type="match status" value="1"/>
</dbReference>
<accession>A0A855XA36</accession>
<evidence type="ECO:0000259" key="3">
    <source>
        <dbReference type="PROSITE" id="PS51724"/>
    </source>
</evidence>
<dbReference type="InterPro" id="IPR007730">
    <property type="entry name" value="SPOR-like_dom"/>
</dbReference>
<evidence type="ECO:0000313" key="5">
    <source>
        <dbReference type="Proteomes" id="UP000250918"/>
    </source>
</evidence>
<dbReference type="Pfam" id="PF05036">
    <property type="entry name" value="SPOR"/>
    <property type="match status" value="1"/>
</dbReference>
<dbReference type="PROSITE" id="PS51318">
    <property type="entry name" value="TAT"/>
    <property type="match status" value="1"/>
</dbReference>
<evidence type="ECO:0000313" key="4">
    <source>
        <dbReference type="EMBL" id="PWB74717.1"/>
    </source>
</evidence>
<protein>
    <recommendedName>
        <fullName evidence="3">SPOR domain-containing protein</fullName>
    </recommendedName>
</protein>
<reference evidence="4 5" key="1">
    <citation type="journal article" date="2018" name="ISME J.">
        <title>A methanotrophic archaeon couples anaerobic oxidation of methane to Fe(III) reduction.</title>
        <authorList>
            <person name="Cai C."/>
            <person name="Leu A.O."/>
            <person name="Xie G.J."/>
            <person name="Guo J."/>
            <person name="Feng Y."/>
            <person name="Zhao J.X."/>
            <person name="Tyson G.W."/>
            <person name="Yuan Z."/>
            <person name="Hu S."/>
        </authorList>
    </citation>
    <scope>NUCLEOTIDE SEQUENCE [LARGE SCALE GENOMIC DNA]</scope>
    <source>
        <strain evidence="4">FeB_12</strain>
    </source>
</reference>
<proteinExistence type="predicted"/>
<feature type="domain" description="SPOR" evidence="3">
    <location>
        <begin position="93"/>
        <end position="169"/>
    </location>
</feature>
<dbReference type="AlphaFoldDB" id="A0A855XA36"/>
<name>A0A855XA36_9BACT</name>
<dbReference type="Gene3D" id="3.30.70.1070">
    <property type="entry name" value="Sporulation related repeat"/>
    <property type="match status" value="1"/>
</dbReference>
<evidence type="ECO:0000256" key="2">
    <source>
        <dbReference type="SAM" id="SignalP"/>
    </source>
</evidence>
<feature type="chain" id="PRO_5032930548" description="SPOR domain-containing protein" evidence="2">
    <location>
        <begin position="25"/>
        <end position="200"/>
    </location>
</feature>
<dbReference type="Proteomes" id="UP000250918">
    <property type="component" value="Unassembled WGS sequence"/>
</dbReference>
<sequence>MKERRSFCKLAVVVLAAAVLLGCAVKPRYTDQAAEAATPDTTATGFNPLGLAQDTVIVTSSNTAAEKKLLHELRASQQGQPQTAADSESLPDSLNHQVYRVQLLTVDNYSDARRALAVAEEIFDLPVSLTYDQPYYKLRVGEFETKSDADGYLAKAKTAGYANAWVLLTNVGVNELRPLYESTAPPAPPDTTSGSNDKHD</sequence>
<feature type="signal peptide" evidence="2">
    <location>
        <begin position="1"/>
        <end position="24"/>
    </location>
</feature>
<comment type="caution">
    <text evidence="4">The sequence shown here is derived from an EMBL/GenBank/DDBJ whole genome shotgun (WGS) entry which is preliminary data.</text>
</comment>
<feature type="compositionally biased region" description="Polar residues" evidence="1">
    <location>
        <begin position="190"/>
        <end position="200"/>
    </location>
</feature>
<organism evidence="4 5">
    <name type="scientific">candidate division GN15 bacterium</name>
    <dbReference type="NCBI Taxonomy" id="2072418"/>
    <lineage>
        <taxon>Bacteria</taxon>
        <taxon>candidate division GN15</taxon>
    </lineage>
</organism>
<dbReference type="InterPro" id="IPR036680">
    <property type="entry name" value="SPOR-like_sf"/>
</dbReference>
<keyword evidence="2" id="KW-0732">Signal</keyword>